<keyword evidence="1" id="KW-1133">Transmembrane helix</keyword>
<organism evidence="2 3">
    <name type="scientific">Caerostris extrusa</name>
    <name type="common">Bark spider</name>
    <name type="synonym">Caerostris bankana</name>
    <dbReference type="NCBI Taxonomy" id="172846"/>
    <lineage>
        <taxon>Eukaryota</taxon>
        <taxon>Metazoa</taxon>
        <taxon>Ecdysozoa</taxon>
        <taxon>Arthropoda</taxon>
        <taxon>Chelicerata</taxon>
        <taxon>Arachnida</taxon>
        <taxon>Araneae</taxon>
        <taxon>Araneomorphae</taxon>
        <taxon>Entelegynae</taxon>
        <taxon>Araneoidea</taxon>
        <taxon>Araneidae</taxon>
        <taxon>Caerostris</taxon>
    </lineage>
</organism>
<accession>A0AAV4XKP8</accession>
<dbReference type="EMBL" id="BPLR01000400">
    <property type="protein sequence ID" value="GIY94516.1"/>
    <property type="molecule type" value="Genomic_DNA"/>
</dbReference>
<sequence length="97" mass="11920">MRFCLSLMTESDVEQLFRTEDAAMSFLRSLLKWPYQSLFLRTTNQLWRFISKGNFIVLLYAIVYYKRNKCHFKYNELLIEFWNLCPPHLREGERRPF</sequence>
<reference evidence="2 3" key="1">
    <citation type="submission" date="2021-06" db="EMBL/GenBank/DDBJ databases">
        <title>Caerostris extrusa draft genome.</title>
        <authorList>
            <person name="Kono N."/>
            <person name="Arakawa K."/>
        </authorList>
    </citation>
    <scope>NUCLEOTIDE SEQUENCE [LARGE SCALE GENOMIC DNA]</scope>
</reference>
<feature type="transmembrane region" description="Helical" evidence="1">
    <location>
        <begin position="46"/>
        <end position="65"/>
    </location>
</feature>
<keyword evidence="1" id="KW-0472">Membrane</keyword>
<name>A0AAV4XKP8_CAEEX</name>
<dbReference type="Proteomes" id="UP001054945">
    <property type="component" value="Unassembled WGS sequence"/>
</dbReference>
<dbReference type="AlphaFoldDB" id="A0AAV4XKP8"/>
<gene>
    <name evidence="2" type="ORF">CEXT_357371</name>
</gene>
<comment type="caution">
    <text evidence="2">The sequence shown here is derived from an EMBL/GenBank/DDBJ whole genome shotgun (WGS) entry which is preliminary data.</text>
</comment>
<keyword evidence="3" id="KW-1185">Reference proteome</keyword>
<protein>
    <submittedName>
        <fullName evidence="2">Uncharacterized protein</fullName>
    </submittedName>
</protein>
<keyword evidence="1" id="KW-0812">Transmembrane</keyword>
<proteinExistence type="predicted"/>
<evidence type="ECO:0000313" key="3">
    <source>
        <dbReference type="Proteomes" id="UP001054945"/>
    </source>
</evidence>
<evidence type="ECO:0000256" key="1">
    <source>
        <dbReference type="SAM" id="Phobius"/>
    </source>
</evidence>
<evidence type="ECO:0000313" key="2">
    <source>
        <dbReference type="EMBL" id="GIY94516.1"/>
    </source>
</evidence>